<dbReference type="AlphaFoldDB" id="A0AA88A8Y9"/>
<evidence type="ECO:0000313" key="3">
    <source>
        <dbReference type="Proteomes" id="UP001187192"/>
    </source>
</evidence>
<comment type="caution">
    <text evidence="2">The sequence shown here is derived from an EMBL/GenBank/DDBJ whole genome shotgun (WGS) entry which is preliminary data.</text>
</comment>
<reference evidence="2" key="1">
    <citation type="submission" date="2023-07" db="EMBL/GenBank/DDBJ databases">
        <title>draft genome sequence of fig (Ficus carica).</title>
        <authorList>
            <person name="Takahashi T."/>
            <person name="Nishimura K."/>
        </authorList>
    </citation>
    <scope>NUCLEOTIDE SEQUENCE</scope>
</reference>
<accession>A0AA88A8Y9</accession>
<feature type="region of interest" description="Disordered" evidence="1">
    <location>
        <begin position="1"/>
        <end position="39"/>
    </location>
</feature>
<organism evidence="2 3">
    <name type="scientific">Ficus carica</name>
    <name type="common">Common fig</name>
    <dbReference type="NCBI Taxonomy" id="3494"/>
    <lineage>
        <taxon>Eukaryota</taxon>
        <taxon>Viridiplantae</taxon>
        <taxon>Streptophyta</taxon>
        <taxon>Embryophyta</taxon>
        <taxon>Tracheophyta</taxon>
        <taxon>Spermatophyta</taxon>
        <taxon>Magnoliopsida</taxon>
        <taxon>eudicotyledons</taxon>
        <taxon>Gunneridae</taxon>
        <taxon>Pentapetalae</taxon>
        <taxon>rosids</taxon>
        <taxon>fabids</taxon>
        <taxon>Rosales</taxon>
        <taxon>Moraceae</taxon>
        <taxon>Ficeae</taxon>
        <taxon>Ficus</taxon>
    </lineage>
</organism>
<dbReference type="Proteomes" id="UP001187192">
    <property type="component" value="Unassembled WGS sequence"/>
</dbReference>
<protein>
    <submittedName>
        <fullName evidence="2">Uncharacterized protein</fullName>
    </submittedName>
</protein>
<name>A0AA88A8Y9_FICCA</name>
<evidence type="ECO:0000256" key="1">
    <source>
        <dbReference type="SAM" id="MobiDB-lite"/>
    </source>
</evidence>
<feature type="compositionally biased region" description="Basic and acidic residues" evidence="1">
    <location>
        <begin position="1"/>
        <end position="22"/>
    </location>
</feature>
<keyword evidence="3" id="KW-1185">Reference proteome</keyword>
<gene>
    <name evidence="2" type="ORF">TIFTF001_016497</name>
</gene>
<evidence type="ECO:0000313" key="2">
    <source>
        <dbReference type="EMBL" id="GMN47325.1"/>
    </source>
</evidence>
<proteinExistence type="predicted"/>
<dbReference type="EMBL" id="BTGU01000025">
    <property type="protein sequence ID" value="GMN47325.1"/>
    <property type="molecule type" value="Genomic_DNA"/>
</dbReference>
<sequence length="68" mass="7287">MGHQTKEKEGKFKLKAKHDQLSKELPSQAGEAVTSELTARADQGASLSFSAHPLELLSSPRSSYTSAS</sequence>